<protein>
    <recommendedName>
        <fullName evidence="8">Fe2OG dioxygenase domain-containing protein</fullName>
    </recommendedName>
</protein>
<keyword evidence="2" id="KW-0847">Vitamin C</keyword>
<dbReference type="Proteomes" id="UP001341840">
    <property type="component" value="Unassembled WGS sequence"/>
</dbReference>
<keyword evidence="1" id="KW-0479">Metal-binding</keyword>
<dbReference type="InterPro" id="IPR027443">
    <property type="entry name" value="IPNS-like_sf"/>
</dbReference>
<keyword evidence="7" id="KW-1185">Reference proteome</keyword>
<evidence type="ECO:0000256" key="1">
    <source>
        <dbReference type="ARBA" id="ARBA00022723"/>
    </source>
</evidence>
<feature type="domain" description="Non-haem dioxygenase N-terminal" evidence="5">
    <location>
        <begin position="39"/>
        <end position="119"/>
    </location>
</feature>
<proteinExistence type="predicted"/>
<evidence type="ECO:0000313" key="7">
    <source>
        <dbReference type="Proteomes" id="UP001341840"/>
    </source>
</evidence>
<organism evidence="6 7">
    <name type="scientific">Stylosanthes scabra</name>
    <dbReference type="NCBI Taxonomy" id="79078"/>
    <lineage>
        <taxon>Eukaryota</taxon>
        <taxon>Viridiplantae</taxon>
        <taxon>Streptophyta</taxon>
        <taxon>Embryophyta</taxon>
        <taxon>Tracheophyta</taxon>
        <taxon>Spermatophyta</taxon>
        <taxon>Magnoliopsida</taxon>
        <taxon>eudicotyledons</taxon>
        <taxon>Gunneridae</taxon>
        <taxon>Pentapetalae</taxon>
        <taxon>rosids</taxon>
        <taxon>fabids</taxon>
        <taxon>Fabales</taxon>
        <taxon>Fabaceae</taxon>
        <taxon>Papilionoideae</taxon>
        <taxon>50 kb inversion clade</taxon>
        <taxon>dalbergioids sensu lato</taxon>
        <taxon>Dalbergieae</taxon>
        <taxon>Pterocarpus clade</taxon>
        <taxon>Stylosanthes</taxon>
    </lineage>
</organism>
<dbReference type="InterPro" id="IPR050295">
    <property type="entry name" value="Plant_2OG-oxidoreductases"/>
</dbReference>
<dbReference type="Pfam" id="PF03171">
    <property type="entry name" value="2OG-FeII_Oxy"/>
    <property type="match status" value="1"/>
</dbReference>
<evidence type="ECO:0000259" key="5">
    <source>
        <dbReference type="Pfam" id="PF14226"/>
    </source>
</evidence>
<sequence>MATPLGRGCVDAASIIGEREAWTSWKKAKAGLNPPLISSKFTSVFEAAAGEFFGESTEEKNKVTRDAVIVLGYSDTEHTKNVRDWKEVFDFSVEEPTLVHASLDPHQHDLTHWHNQWPHYPPHLRDVCQEYAKDMVKLALELMELIALILGLAQKRFHGFFKDKTSFIRLNHDPPCPSPHFALGVGRHKDAGVLTILAQNDAGGKWVRVRPTPNAYIINVGDNIQIWSNESYESVEQSSVMVNSEKDSYLRIILRKKFTQFGQLHNLLEETLLFEDRKNDRISKAAYVRNGQASLSPTMSKRQRGSQGLALLLRRRPSLKLTNSSIILLEQGNNAAAPN</sequence>
<evidence type="ECO:0000313" key="6">
    <source>
        <dbReference type="EMBL" id="MED6126215.1"/>
    </source>
</evidence>
<accession>A0ABU6RQJ6</accession>
<evidence type="ECO:0008006" key="8">
    <source>
        <dbReference type="Google" id="ProtNLM"/>
    </source>
</evidence>
<dbReference type="Gene3D" id="2.60.120.330">
    <property type="entry name" value="B-lactam Antibiotic, Isopenicillin N Synthase, Chain"/>
    <property type="match status" value="1"/>
</dbReference>
<comment type="caution">
    <text evidence="6">The sequence shown here is derived from an EMBL/GenBank/DDBJ whole genome shotgun (WGS) entry which is preliminary data.</text>
</comment>
<gene>
    <name evidence="6" type="ORF">PIB30_076168</name>
</gene>
<feature type="domain" description="Isopenicillin N synthase-like Fe(2+) 2OG dioxygenase" evidence="4">
    <location>
        <begin position="166"/>
        <end position="252"/>
    </location>
</feature>
<dbReference type="PANTHER" id="PTHR47991">
    <property type="entry name" value="OXOGLUTARATE/IRON-DEPENDENT DIOXYGENASE"/>
    <property type="match status" value="1"/>
</dbReference>
<name>A0ABU6RQJ6_9FABA</name>
<dbReference type="EMBL" id="JASCZI010031199">
    <property type="protein sequence ID" value="MED6126215.1"/>
    <property type="molecule type" value="Genomic_DNA"/>
</dbReference>
<evidence type="ECO:0000256" key="3">
    <source>
        <dbReference type="ARBA" id="ARBA00023004"/>
    </source>
</evidence>
<dbReference type="InterPro" id="IPR026992">
    <property type="entry name" value="DIOX_N"/>
</dbReference>
<evidence type="ECO:0000256" key="2">
    <source>
        <dbReference type="ARBA" id="ARBA00022896"/>
    </source>
</evidence>
<evidence type="ECO:0000259" key="4">
    <source>
        <dbReference type="Pfam" id="PF03171"/>
    </source>
</evidence>
<dbReference type="InterPro" id="IPR044861">
    <property type="entry name" value="IPNS-like_FE2OG_OXY"/>
</dbReference>
<dbReference type="Pfam" id="PF14226">
    <property type="entry name" value="DIOX_N"/>
    <property type="match status" value="1"/>
</dbReference>
<keyword evidence="3" id="KW-0408">Iron</keyword>
<reference evidence="6 7" key="1">
    <citation type="journal article" date="2023" name="Plants (Basel)">
        <title>Bridging the Gap: Combining Genomics and Transcriptomics Approaches to Understand Stylosanthes scabra, an Orphan Legume from the Brazilian Caatinga.</title>
        <authorList>
            <person name="Ferreira-Neto J.R.C."/>
            <person name="da Silva M.D."/>
            <person name="Binneck E."/>
            <person name="de Melo N.F."/>
            <person name="da Silva R.H."/>
            <person name="de Melo A.L.T.M."/>
            <person name="Pandolfi V."/>
            <person name="Bustamante F.O."/>
            <person name="Brasileiro-Vidal A.C."/>
            <person name="Benko-Iseppon A.M."/>
        </authorList>
    </citation>
    <scope>NUCLEOTIDE SEQUENCE [LARGE SCALE GENOMIC DNA]</scope>
    <source>
        <tissue evidence="6">Leaves</tissue>
    </source>
</reference>
<dbReference type="SUPFAM" id="SSF51197">
    <property type="entry name" value="Clavaminate synthase-like"/>
    <property type="match status" value="1"/>
</dbReference>